<protein>
    <submittedName>
        <fullName evidence="2">Uncharacterized protein</fullName>
    </submittedName>
</protein>
<name>A0AA36JE91_9DINO</name>
<dbReference type="EMBL" id="CAUJNA010003524">
    <property type="protein sequence ID" value="CAJ1404081.1"/>
    <property type="molecule type" value="Genomic_DNA"/>
</dbReference>
<dbReference type="Proteomes" id="UP001178507">
    <property type="component" value="Unassembled WGS sequence"/>
</dbReference>
<evidence type="ECO:0000313" key="2">
    <source>
        <dbReference type="EMBL" id="CAJ1404081.1"/>
    </source>
</evidence>
<proteinExistence type="predicted"/>
<dbReference type="AlphaFoldDB" id="A0AA36JE91"/>
<sequence>MTDGEEGDRTVPREFRELPDHHDSFDDELPKEPKEEPKEVLIEDLTPDVRSSAAVGTLGL</sequence>
<reference evidence="2" key="1">
    <citation type="submission" date="2023-08" db="EMBL/GenBank/DDBJ databases">
        <authorList>
            <person name="Chen Y."/>
            <person name="Shah S."/>
            <person name="Dougan E. K."/>
            <person name="Thang M."/>
            <person name="Chan C."/>
        </authorList>
    </citation>
    <scope>NUCLEOTIDE SEQUENCE</scope>
</reference>
<feature type="compositionally biased region" description="Basic and acidic residues" evidence="1">
    <location>
        <begin position="7"/>
        <end position="41"/>
    </location>
</feature>
<comment type="caution">
    <text evidence="2">The sequence shown here is derived from an EMBL/GenBank/DDBJ whole genome shotgun (WGS) entry which is preliminary data.</text>
</comment>
<organism evidence="2 3">
    <name type="scientific">Effrenium voratum</name>
    <dbReference type="NCBI Taxonomy" id="2562239"/>
    <lineage>
        <taxon>Eukaryota</taxon>
        <taxon>Sar</taxon>
        <taxon>Alveolata</taxon>
        <taxon>Dinophyceae</taxon>
        <taxon>Suessiales</taxon>
        <taxon>Symbiodiniaceae</taxon>
        <taxon>Effrenium</taxon>
    </lineage>
</organism>
<feature type="region of interest" description="Disordered" evidence="1">
    <location>
        <begin position="1"/>
        <end position="46"/>
    </location>
</feature>
<evidence type="ECO:0000313" key="3">
    <source>
        <dbReference type="Proteomes" id="UP001178507"/>
    </source>
</evidence>
<evidence type="ECO:0000256" key="1">
    <source>
        <dbReference type="SAM" id="MobiDB-lite"/>
    </source>
</evidence>
<keyword evidence="3" id="KW-1185">Reference proteome</keyword>
<gene>
    <name evidence="2" type="ORF">EVOR1521_LOCUS26609</name>
</gene>
<accession>A0AA36JE91</accession>